<evidence type="ECO:0000256" key="5">
    <source>
        <dbReference type="ARBA" id="ARBA00022801"/>
    </source>
</evidence>
<dbReference type="InterPro" id="IPR022764">
    <property type="entry name" value="Peptidase_S54_rhomboid_dom"/>
</dbReference>
<dbReference type="GO" id="GO:0004252">
    <property type="term" value="F:serine-type endopeptidase activity"/>
    <property type="evidence" value="ECO:0007669"/>
    <property type="project" value="InterPro"/>
</dbReference>
<gene>
    <name evidence="10" type="ORF">GPECTOR_92g606</name>
</gene>
<evidence type="ECO:0000256" key="6">
    <source>
        <dbReference type="ARBA" id="ARBA00022989"/>
    </source>
</evidence>
<dbReference type="Pfam" id="PF01694">
    <property type="entry name" value="Rhomboid"/>
    <property type="match status" value="1"/>
</dbReference>
<dbReference type="PANTHER" id="PTHR43066">
    <property type="entry name" value="RHOMBOID-RELATED PROTEIN"/>
    <property type="match status" value="1"/>
</dbReference>
<protein>
    <recommendedName>
        <fullName evidence="9">Peptidase S54 rhomboid domain-containing protein</fullName>
    </recommendedName>
</protein>
<evidence type="ECO:0000313" key="10">
    <source>
        <dbReference type="EMBL" id="KXZ43383.1"/>
    </source>
</evidence>
<evidence type="ECO:0000256" key="1">
    <source>
        <dbReference type="ARBA" id="ARBA00004141"/>
    </source>
</evidence>
<comment type="caution">
    <text evidence="10">The sequence shown here is derived from an EMBL/GenBank/DDBJ whole genome shotgun (WGS) entry which is preliminary data.</text>
</comment>
<sequence>MPLVGAQPTPDVASSQSLSSRLADVTRDLWASASSAAERLASDLGVASTTSALERRVRPALQKGTAALRWSAFGQSTLVPLPASWDDPRTLLALLNLSRVLYEEVEAQRNHGSSGSPSSPPPFPPPSSGGAATSASASASSSSSSSQPPPLPLPPVTLALSAAAVWRFFNPALLREVCLSPYCVLDRRQPGRLLTACLVHLDAPHLLTNLAALLPDAAALEREAGSAAFAAELGLLAAASSGLFGEAEGVVSEGVVRGESRRGAPLSLLGLPLPAQFGWAAQLALTHALAPDSSFAGHMAGVLAGIAHTYLLRPALRALLGSHGPNGGRPRVYGSGTLSGRPVSVSAERGRALRRRLLQALSQLGVAAAAIAIYAFSSQRRARPPLSNWSLR</sequence>
<evidence type="ECO:0000256" key="3">
    <source>
        <dbReference type="ARBA" id="ARBA00022670"/>
    </source>
</evidence>
<name>A0A150G0H1_GONPE</name>
<evidence type="ECO:0000259" key="9">
    <source>
        <dbReference type="Pfam" id="PF01694"/>
    </source>
</evidence>
<evidence type="ECO:0000313" key="11">
    <source>
        <dbReference type="Proteomes" id="UP000075714"/>
    </source>
</evidence>
<organism evidence="10 11">
    <name type="scientific">Gonium pectorale</name>
    <name type="common">Green alga</name>
    <dbReference type="NCBI Taxonomy" id="33097"/>
    <lineage>
        <taxon>Eukaryota</taxon>
        <taxon>Viridiplantae</taxon>
        <taxon>Chlorophyta</taxon>
        <taxon>core chlorophytes</taxon>
        <taxon>Chlorophyceae</taxon>
        <taxon>CS clade</taxon>
        <taxon>Chlamydomonadales</taxon>
        <taxon>Volvocaceae</taxon>
        <taxon>Gonium</taxon>
    </lineage>
</organism>
<keyword evidence="7" id="KW-0472">Membrane</keyword>
<accession>A0A150G0H1</accession>
<comment type="similarity">
    <text evidence="2">Belongs to the peptidase S54 family.</text>
</comment>
<evidence type="ECO:0000256" key="7">
    <source>
        <dbReference type="ARBA" id="ARBA00023136"/>
    </source>
</evidence>
<evidence type="ECO:0000256" key="4">
    <source>
        <dbReference type="ARBA" id="ARBA00022692"/>
    </source>
</evidence>
<proteinExistence type="inferred from homology"/>
<evidence type="ECO:0000256" key="2">
    <source>
        <dbReference type="ARBA" id="ARBA00009045"/>
    </source>
</evidence>
<keyword evidence="3" id="KW-0645">Protease</keyword>
<feature type="domain" description="Peptidase S54 rhomboid" evidence="9">
    <location>
        <begin position="189"/>
        <end position="313"/>
    </location>
</feature>
<comment type="subcellular location">
    <subcellularLocation>
        <location evidence="1">Membrane</location>
        <topology evidence="1">Multi-pass membrane protein</topology>
    </subcellularLocation>
</comment>
<keyword evidence="6" id="KW-1133">Transmembrane helix</keyword>
<feature type="compositionally biased region" description="Pro residues" evidence="8">
    <location>
        <begin position="118"/>
        <end position="127"/>
    </location>
</feature>
<dbReference type="AlphaFoldDB" id="A0A150G0H1"/>
<dbReference type="GO" id="GO:0006508">
    <property type="term" value="P:proteolysis"/>
    <property type="evidence" value="ECO:0007669"/>
    <property type="project" value="UniProtKB-KW"/>
</dbReference>
<dbReference type="Gene3D" id="1.20.1540.10">
    <property type="entry name" value="Rhomboid-like"/>
    <property type="match status" value="1"/>
</dbReference>
<feature type="compositionally biased region" description="Low complexity" evidence="8">
    <location>
        <begin position="128"/>
        <end position="146"/>
    </location>
</feature>
<dbReference type="SUPFAM" id="SSF144091">
    <property type="entry name" value="Rhomboid-like"/>
    <property type="match status" value="1"/>
</dbReference>
<dbReference type="Proteomes" id="UP000075714">
    <property type="component" value="Unassembled WGS sequence"/>
</dbReference>
<keyword evidence="4" id="KW-0812">Transmembrane</keyword>
<keyword evidence="5" id="KW-0378">Hydrolase</keyword>
<dbReference type="EMBL" id="LSYV01000093">
    <property type="protein sequence ID" value="KXZ43383.1"/>
    <property type="molecule type" value="Genomic_DNA"/>
</dbReference>
<reference evidence="11" key="1">
    <citation type="journal article" date="2016" name="Nat. Commun.">
        <title>The Gonium pectorale genome demonstrates co-option of cell cycle regulation during the evolution of multicellularity.</title>
        <authorList>
            <person name="Hanschen E.R."/>
            <person name="Marriage T.N."/>
            <person name="Ferris P.J."/>
            <person name="Hamaji T."/>
            <person name="Toyoda A."/>
            <person name="Fujiyama A."/>
            <person name="Neme R."/>
            <person name="Noguchi H."/>
            <person name="Minakuchi Y."/>
            <person name="Suzuki M."/>
            <person name="Kawai-Toyooka H."/>
            <person name="Smith D.R."/>
            <person name="Sparks H."/>
            <person name="Anderson J."/>
            <person name="Bakaric R."/>
            <person name="Luria V."/>
            <person name="Karger A."/>
            <person name="Kirschner M.W."/>
            <person name="Durand P.M."/>
            <person name="Michod R.E."/>
            <person name="Nozaki H."/>
            <person name="Olson B.J."/>
        </authorList>
    </citation>
    <scope>NUCLEOTIDE SEQUENCE [LARGE SCALE GENOMIC DNA]</scope>
    <source>
        <strain evidence="11">NIES-2863</strain>
    </source>
</reference>
<dbReference type="OrthoDB" id="10257275at2759"/>
<evidence type="ECO:0000256" key="8">
    <source>
        <dbReference type="SAM" id="MobiDB-lite"/>
    </source>
</evidence>
<keyword evidence="11" id="KW-1185">Reference proteome</keyword>
<dbReference type="PANTHER" id="PTHR43066:SF1">
    <property type="entry name" value="RHOMBOID PROTEIN 2"/>
    <property type="match status" value="1"/>
</dbReference>
<dbReference type="InterPro" id="IPR035952">
    <property type="entry name" value="Rhomboid-like_sf"/>
</dbReference>
<feature type="region of interest" description="Disordered" evidence="8">
    <location>
        <begin position="108"/>
        <end position="151"/>
    </location>
</feature>
<dbReference type="GO" id="GO:0016020">
    <property type="term" value="C:membrane"/>
    <property type="evidence" value="ECO:0007669"/>
    <property type="project" value="UniProtKB-SubCell"/>
</dbReference>